<dbReference type="Gene3D" id="3.60.10.10">
    <property type="entry name" value="Endonuclease/exonuclease/phosphatase"/>
    <property type="match status" value="1"/>
</dbReference>
<protein>
    <recommendedName>
        <fullName evidence="2">Endonuclease/exonuclease/phosphatase domain-containing protein</fullName>
    </recommendedName>
</protein>
<dbReference type="Proteomes" id="UP000229681">
    <property type="component" value="Unassembled WGS sequence"/>
</dbReference>
<dbReference type="GO" id="GO:0016020">
    <property type="term" value="C:membrane"/>
    <property type="evidence" value="ECO:0007669"/>
    <property type="project" value="GOC"/>
</dbReference>
<proteinExistence type="predicted"/>
<accession>A0A2M8PDP9</accession>
<dbReference type="EMBL" id="PGTL01000005">
    <property type="protein sequence ID" value="PJF43016.1"/>
    <property type="molecule type" value="Genomic_DNA"/>
</dbReference>
<accession>A0A2M8PZP1</accession>
<organism evidence="4 5">
    <name type="scientific">Candidatus Thermofonsia Clade 1 bacterium</name>
    <dbReference type="NCBI Taxonomy" id="2364210"/>
    <lineage>
        <taxon>Bacteria</taxon>
        <taxon>Bacillati</taxon>
        <taxon>Chloroflexota</taxon>
        <taxon>Candidatus Thermofontia</taxon>
        <taxon>Candidatus Thermofonsia Clade 1</taxon>
    </lineage>
</organism>
<dbReference type="GO" id="GO:0003824">
    <property type="term" value="F:catalytic activity"/>
    <property type="evidence" value="ECO:0007669"/>
    <property type="project" value="InterPro"/>
</dbReference>
<evidence type="ECO:0000259" key="2">
    <source>
        <dbReference type="Pfam" id="PF03372"/>
    </source>
</evidence>
<dbReference type="AlphaFoldDB" id="A0A2M8PZP1"/>
<gene>
    <name evidence="3" type="ORF">CUN49_09340</name>
    <name evidence="4" type="ORF">CUN50_01825</name>
</gene>
<dbReference type="Pfam" id="PF03372">
    <property type="entry name" value="Exo_endo_phos"/>
    <property type="match status" value="1"/>
</dbReference>
<comment type="caution">
    <text evidence="4">The sequence shown here is derived from an EMBL/GenBank/DDBJ whole genome shotgun (WGS) entry which is preliminary data.</text>
</comment>
<dbReference type="InterPro" id="IPR005135">
    <property type="entry name" value="Endo/exonuclease/phosphatase"/>
</dbReference>
<sequence>MQPGELPKFPKERGALPMPDSVSRTRRRDPARLLSLYSLFLLAFLRNRDRLPETALPPVAVLNSLLHLLLKPALIGLPVALALRRWRTAALLMPLAAEFVRQYGGQLWRMARPPQPISSPRSLTALTYNLHKEDVHLEPILKVIRSANADVVALQEIGSRAAECFEQELAAQYPYRSLQPYPAFPSAGQGLLSRFPLSEVQYWRHEGVVNALGHQRAILNAHGVSIALYNVHPVHPGMVGKVFDARPRQWEIDQILARLAQERHSVILLGDFNMTDQSDAYRQITERYSDVFRKVGVGMGYTFPAWRYPQARELTNGLPLGWLPPLFRIDYVFVSEGIQALKAQVWHDSGGSDHLPLWVQLAV</sequence>
<dbReference type="SUPFAM" id="SSF56219">
    <property type="entry name" value="DNase I-like"/>
    <property type="match status" value="1"/>
</dbReference>
<dbReference type="GO" id="GO:0006506">
    <property type="term" value="P:GPI anchor biosynthetic process"/>
    <property type="evidence" value="ECO:0007669"/>
    <property type="project" value="TreeGrafter"/>
</dbReference>
<evidence type="ECO:0000256" key="1">
    <source>
        <dbReference type="SAM" id="MobiDB-lite"/>
    </source>
</evidence>
<evidence type="ECO:0000313" key="5">
    <source>
        <dbReference type="Proteomes" id="UP000228947"/>
    </source>
</evidence>
<evidence type="ECO:0000313" key="3">
    <source>
        <dbReference type="EMBL" id="PJF35679.1"/>
    </source>
</evidence>
<evidence type="ECO:0000313" key="4">
    <source>
        <dbReference type="EMBL" id="PJF43016.1"/>
    </source>
</evidence>
<evidence type="ECO:0000313" key="6">
    <source>
        <dbReference type="Proteomes" id="UP000229681"/>
    </source>
</evidence>
<feature type="domain" description="Endonuclease/exonuclease/phosphatase" evidence="2">
    <location>
        <begin position="126"/>
        <end position="354"/>
    </location>
</feature>
<dbReference type="Proteomes" id="UP000228947">
    <property type="component" value="Unassembled WGS sequence"/>
</dbReference>
<dbReference type="PANTHER" id="PTHR14859:SF15">
    <property type="entry name" value="ENDONUCLEASE_EXONUCLEASE_PHOSPHATASE DOMAIN-CONTAINING PROTEIN"/>
    <property type="match status" value="1"/>
</dbReference>
<dbReference type="InterPro" id="IPR036691">
    <property type="entry name" value="Endo/exonu/phosph_ase_sf"/>
</dbReference>
<dbReference type="PANTHER" id="PTHR14859">
    <property type="entry name" value="CALCOFLUOR WHITE HYPERSENSITIVE PROTEIN PRECURSOR"/>
    <property type="match status" value="1"/>
</dbReference>
<feature type="region of interest" description="Disordered" evidence="1">
    <location>
        <begin position="1"/>
        <end position="24"/>
    </location>
</feature>
<dbReference type="InterPro" id="IPR051916">
    <property type="entry name" value="GPI-anchor_lipid_remodeler"/>
</dbReference>
<name>A0A2M8PZP1_9CHLR</name>
<reference evidence="5 6" key="1">
    <citation type="submission" date="2017-11" db="EMBL/GenBank/DDBJ databases">
        <title>Evolution of Phototrophy in the Chloroflexi Phylum Driven by Horizontal Gene Transfer.</title>
        <authorList>
            <person name="Ward L.M."/>
            <person name="Hemp J."/>
            <person name="Shih P.M."/>
            <person name="Mcglynn S.E."/>
            <person name="Fischer W."/>
        </authorList>
    </citation>
    <scope>NUCLEOTIDE SEQUENCE [LARGE SCALE GENOMIC DNA]</scope>
    <source>
        <strain evidence="4">CP1_1M</strain>
        <strain evidence="3">JP3_13</strain>
    </source>
</reference>
<dbReference type="EMBL" id="PGTM01000122">
    <property type="protein sequence ID" value="PJF35679.1"/>
    <property type="molecule type" value="Genomic_DNA"/>
</dbReference>